<name>A0A0R2JX49_9LACO</name>
<dbReference type="InterPro" id="IPR001647">
    <property type="entry name" value="HTH_TetR"/>
</dbReference>
<feature type="DNA-binding region" description="H-T-H motif" evidence="2">
    <location>
        <begin position="34"/>
        <end position="53"/>
    </location>
</feature>
<dbReference type="EMBL" id="JQBY01000020">
    <property type="protein sequence ID" value="KRN81753.1"/>
    <property type="molecule type" value="Genomic_DNA"/>
</dbReference>
<proteinExistence type="predicted"/>
<evidence type="ECO:0000313" key="4">
    <source>
        <dbReference type="EMBL" id="KRN81753.1"/>
    </source>
</evidence>
<dbReference type="AlphaFoldDB" id="A0A0R2JX49"/>
<dbReference type="Proteomes" id="UP000051749">
    <property type="component" value="Unassembled WGS sequence"/>
</dbReference>
<reference evidence="4 5" key="1">
    <citation type="journal article" date="2015" name="Genome Announc.">
        <title>Expanding the biotechnology potential of lactobacilli through comparative genomics of 213 strains and associated genera.</title>
        <authorList>
            <person name="Sun Z."/>
            <person name="Harris H.M."/>
            <person name="McCann A."/>
            <person name="Guo C."/>
            <person name="Argimon S."/>
            <person name="Zhang W."/>
            <person name="Yang X."/>
            <person name="Jeffery I.B."/>
            <person name="Cooney J.C."/>
            <person name="Kagawa T.F."/>
            <person name="Liu W."/>
            <person name="Song Y."/>
            <person name="Salvetti E."/>
            <person name="Wrobel A."/>
            <person name="Rasinkangas P."/>
            <person name="Parkhill J."/>
            <person name="Rea M.C."/>
            <person name="O'Sullivan O."/>
            <person name="Ritari J."/>
            <person name="Douillard F.P."/>
            <person name="Paul Ross R."/>
            <person name="Yang R."/>
            <person name="Briner A.E."/>
            <person name="Felis G.E."/>
            <person name="de Vos W.M."/>
            <person name="Barrangou R."/>
            <person name="Klaenhammer T.R."/>
            <person name="Caufield P.W."/>
            <person name="Cui Y."/>
            <person name="Zhang H."/>
            <person name="O'Toole P.W."/>
        </authorList>
    </citation>
    <scope>NUCLEOTIDE SEQUENCE [LARGE SCALE GENOMIC DNA]</scope>
    <source>
        <strain evidence="4 5">DSM 22301</strain>
    </source>
</reference>
<dbReference type="STRING" id="319653.SAMN04487973_11928"/>
<protein>
    <submittedName>
        <fullName evidence="4">Transcriptional regulator</fullName>
    </submittedName>
</protein>
<evidence type="ECO:0000313" key="5">
    <source>
        <dbReference type="Proteomes" id="UP000051749"/>
    </source>
</evidence>
<dbReference type="GO" id="GO:0003677">
    <property type="term" value="F:DNA binding"/>
    <property type="evidence" value="ECO:0007669"/>
    <property type="project" value="UniProtKB-UniRule"/>
</dbReference>
<gene>
    <name evidence="4" type="ORF">IV87_GL000961</name>
</gene>
<accession>A0A0R2JX49</accession>
<sequence length="205" mass="23949">MLMTQKRRRGTELEEAIYQATREILDKEGLPALTFPKVAEMAETSKPVIYRRWHSPFALAIAAIQDKIKLENNGRTDEIKFTGNSLRDDLLQVMQRFIVSMNTFGKSYMSVFFSGMSEQENEAMQKMIMESARIDVSAIDRVLERAQKRNELSVINVTNDLKLLPFEWLRYHLFLNKKVDNKKLTMLVDDVLIPSYQHVFQNRLK</sequence>
<evidence type="ECO:0000256" key="1">
    <source>
        <dbReference type="ARBA" id="ARBA00023125"/>
    </source>
</evidence>
<organism evidence="4 5">
    <name type="scientific">Pediococcus ethanolidurans</name>
    <dbReference type="NCBI Taxonomy" id="319653"/>
    <lineage>
        <taxon>Bacteria</taxon>
        <taxon>Bacillati</taxon>
        <taxon>Bacillota</taxon>
        <taxon>Bacilli</taxon>
        <taxon>Lactobacillales</taxon>
        <taxon>Lactobacillaceae</taxon>
        <taxon>Pediococcus</taxon>
    </lineage>
</organism>
<comment type="caution">
    <text evidence="4">The sequence shown here is derived from an EMBL/GenBank/DDBJ whole genome shotgun (WGS) entry which is preliminary data.</text>
</comment>
<evidence type="ECO:0000256" key="2">
    <source>
        <dbReference type="PROSITE-ProRule" id="PRU00335"/>
    </source>
</evidence>
<dbReference type="Pfam" id="PF00440">
    <property type="entry name" value="TetR_N"/>
    <property type="match status" value="1"/>
</dbReference>
<dbReference type="PATRIC" id="fig|319653.3.peg.971"/>
<evidence type="ECO:0000259" key="3">
    <source>
        <dbReference type="PROSITE" id="PS50977"/>
    </source>
</evidence>
<dbReference type="PROSITE" id="PS50977">
    <property type="entry name" value="HTH_TETR_2"/>
    <property type="match status" value="1"/>
</dbReference>
<feature type="domain" description="HTH tetR-type" evidence="3">
    <location>
        <begin position="11"/>
        <end position="71"/>
    </location>
</feature>
<dbReference type="Gene3D" id="1.10.357.10">
    <property type="entry name" value="Tetracycline Repressor, domain 2"/>
    <property type="match status" value="1"/>
</dbReference>
<dbReference type="InterPro" id="IPR009057">
    <property type="entry name" value="Homeodomain-like_sf"/>
</dbReference>
<dbReference type="SUPFAM" id="SSF46689">
    <property type="entry name" value="Homeodomain-like"/>
    <property type="match status" value="1"/>
</dbReference>
<keyword evidence="1 2" id="KW-0238">DNA-binding</keyword>